<evidence type="ECO:0000313" key="2">
    <source>
        <dbReference type="EMBL" id="VDM97841.1"/>
    </source>
</evidence>
<dbReference type="WBParaSite" id="TCLT_0000208301-mRNA-1">
    <property type="protein sequence ID" value="TCLT_0000208301-mRNA-1"/>
    <property type="gene ID" value="TCLT_0000208301"/>
</dbReference>
<organism evidence="4">
    <name type="scientific">Thelazia callipaeda</name>
    <name type="common">Oriental eyeworm</name>
    <name type="synonym">Parasitic nematode</name>
    <dbReference type="NCBI Taxonomy" id="103827"/>
    <lineage>
        <taxon>Eukaryota</taxon>
        <taxon>Metazoa</taxon>
        <taxon>Ecdysozoa</taxon>
        <taxon>Nematoda</taxon>
        <taxon>Chromadorea</taxon>
        <taxon>Rhabditida</taxon>
        <taxon>Spirurina</taxon>
        <taxon>Spiruromorpha</taxon>
        <taxon>Thelazioidea</taxon>
        <taxon>Thelaziidae</taxon>
        <taxon>Thelazia</taxon>
    </lineage>
</organism>
<dbReference type="OrthoDB" id="5855462at2759"/>
<reference evidence="4" key="1">
    <citation type="submission" date="2017-02" db="UniProtKB">
        <authorList>
            <consortium name="WormBaseParasite"/>
        </authorList>
    </citation>
    <scope>IDENTIFICATION</scope>
</reference>
<dbReference type="Gene3D" id="2.30.29.30">
    <property type="entry name" value="Pleckstrin-homology domain (PH domain)/Phosphotyrosine-binding domain (PTB)"/>
    <property type="match status" value="1"/>
</dbReference>
<protein>
    <submittedName>
        <fullName evidence="4">WH1 domain-containing protein</fullName>
    </submittedName>
</protein>
<dbReference type="InterPro" id="IPR000697">
    <property type="entry name" value="WH1/EVH1_dom"/>
</dbReference>
<keyword evidence="3" id="KW-1185">Reference proteome</keyword>
<accession>A0A0N5CPE3</accession>
<reference evidence="2 3" key="2">
    <citation type="submission" date="2018-11" db="EMBL/GenBank/DDBJ databases">
        <authorList>
            <consortium name="Pathogen Informatics"/>
        </authorList>
    </citation>
    <scope>NUCLEOTIDE SEQUENCE [LARGE SCALE GENOMIC DNA]</scope>
</reference>
<gene>
    <name evidence="2" type="ORF">TCLT_LOCUS2084</name>
</gene>
<proteinExistence type="predicted"/>
<dbReference type="InterPro" id="IPR011993">
    <property type="entry name" value="PH-like_dom_sf"/>
</dbReference>
<dbReference type="Proteomes" id="UP000276776">
    <property type="component" value="Unassembled WGS sequence"/>
</dbReference>
<dbReference type="PROSITE" id="PS50229">
    <property type="entry name" value="WH1"/>
    <property type="match status" value="1"/>
</dbReference>
<evidence type="ECO:0000259" key="1">
    <source>
        <dbReference type="PROSITE" id="PS50229"/>
    </source>
</evidence>
<name>A0A0N5CPE3_THECL</name>
<dbReference type="EMBL" id="UYYF01000357">
    <property type="protein sequence ID" value="VDM97841.1"/>
    <property type="molecule type" value="Genomic_DNA"/>
</dbReference>
<dbReference type="AlphaFoldDB" id="A0A0N5CPE3"/>
<evidence type="ECO:0000313" key="3">
    <source>
        <dbReference type="Proteomes" id="UP000276776"/>
    </source>
</evidence>
<feature type="domain" description="WH1" evidence="1">
    <location>
        <begin position="1"/>
        <end position="112"/>
    </location>
</feature>
<dbReference type="SUPFAM" id="SSF50729">
    <property type="entry name" value="PH domain-like"/>
    <property type="match status" value="1"/>
</dbReference>
<sequence>MIVDRFWAELFRLSSDRSEWIILNPSLLSITVAEVQSTQKRTYSIYKTVQFIAKSELGIVSEQMLDTSNRVVRVSSCFAYWHYEGETYGINVASTDDCDRFCKLIKDVSSISSDSNTREVTSVPNLTQPITIRAHIMQIFEVENDVIKNCSAPFAECVLKLTQNGALVRLNGKDFPLNLVS</sequence>
<evidence type="ECO:0000313" key="4">
    <source>
        <dbReference type="WBParaSite" id="TCLT_0000208301-mRNA-1"/>
    </source>
</evidence>